<feature type="binding site" evidence="11">
    <location>
        <position position="21"/>
    </location>
    <ligand>
        <name>5-methyltetrahydropteroyltri-L-glutamate</name>
        <dbReference type="ChEBI" id="CHEBI:58207"/>
    </ligand>
</feature>
<sequence length="803" mass="87373">MKNIYTHIPGFPRIGAQRELKTALERHWRGELPAAELEAVGRALRARHWALQRDAGLDFVTAGDFAFYDHVANHIALLGCEPERFRFDGSEPALARYFTLARGRSGGAAAAAPGADGGTCGGQCGGGHHGHADRDEGSPALEMTKWFDTNYHYLVPELHAGSTFSVASERLFDEVAEALALGHAVKATLIGPLTFLWLAKATDGSSRPDLLEHLLPRLLPVYGQVLARLKEQGVAWVQIEEPILGLDLPQAWRSAFETAYWQLNQAGAPLLLATYFSPLEENLSLACRLPVAGLHVDGVRAAHELASVADWLPVHKVLSAGIVDGRNIWRTDLDAALATLAPVLDKRNGRLWLSTSCSLLHVPYSLEPETALDPELASWLAFAREKLDELALLKTAIANPEAAAAPLAASRAAIATRRASPRVHDAAVRARVAALPDNAAQRKSPFAGRRLLQGARLNLPAFPTTTIGSFPQTPAIRAARAAFRRGELAAATYEAAMRAEIEHAIRRQEALGLDVLVHGEAERNDMVEYFGEQLAGFAFTRNGWVQSYGSRCVKPPVIWGDVSRPAPITIGWARYAQGLTAQPVKGMLTGPVTILQWSFVRDDQPRADTADQIALAMRDEVDDLQNAGIAIVQIDEPALREGLPLRQARHAAYLDRAVRAFRLTAAVARDGTQIHTHMCYAEFNDILPQIAALDADVITIETSRSAMALLDGFGTFRYPNDIGPGVYDIHSPRVPDREEMLALLRRARSVIPPEQLWVNPDCGLKTRSWNETEAALRNMVGAARQMRIESDAAAGNGGTVQAA</sequence>
<evidence type="ECO:0000313" key="17">
    <source>
        <dbReference type="Proteomes" id="UP000431684"/>
    </source>
</evidence>
<evidence type="ECO:0000256" key="3">
    <source>
        <dbReference type="ARBA" id="ARBA00009553"/>
    </source>
</evidence>
<feature type="binding site" evidence="10">
    <location>
        <position position="641"/>
    </location>
    <ligand>
        <name>5-methyltetrahydropteroyltri-L-glutamate</name>
        <dbReference type="ChEBI" id="CHEBI:58207"/>
    </ligand>
</feature>
<dbReference type="EMBL" id="WNWM01000002">
    <property type="protein sequence ID" value="MUI13340.1"/>
    <property type="molecule type" value="Genomic_DNA"/>
</dbReference>
<keyword evidence="4 10" id="KW-0489">Methyltransferase</keyword>
<feature type="binding site" evidence="10 11">
    <location>
        <position position="635"/>
    </location>
    <ligand>
        <name>L-methionine</name>
        <dbReference type="ChEBI" id="CHEBI:57844"/>
    </ligand>
</feature>
<dbReference type="InterPro" id="IPR002629">
    <property type="entry name" value="Met_Synth_C/arc"/>
</dbReference>
<dbReference type="NCBIfam" id="TIGR01371">
    <property type="entry name" value="met_syn_B12ind"/>
    <property type="match status" value="1"/>
</dbReference>
<feature type="binding site" evidence="10 11">
    <location>
        <position position="635"/>
    </location>
    <ligand>
        <name>L-homocysteine</name>
        <dbReference type="ChEBI" id="CHEBI:58199"/>
    </ligand>
</feature>
<feature type="domain" description="Cobalamin-independent methionine synthase MetE C-terminal/archaeal" evidence="14">
    <location>
        <begin position="462"/>
        <end position="784"/>
    </location>
</feature>
<keyword evidence="7 10" id="KW-0479">Metal-binding</keyword>
<comment type="cofactor">
    <cofactor evidence="10">
        <name>Zn(2+)</name>
        <dbReference type="ChEBI" id="CHEBI:29105"/>
    </cofactor>
    <text evidence="10">Binds 1 zinc ion per subunit.</text>
</comment>
<dbReference type="GO" id="GO:0008270">
    <property type="term" value="F:zinc ion binding"/>
    <property type="evidence" value="ECO:0007669"/>
    <property type="project" value="InterPro"/>
</dbReference>
<feature type="binding site" evidence="10 11">
    <location>
        <position position="520"/>
    </location>
    <ligand>
        <name>L-methionine</name>
        <dbReference type="ChEBI" id="CHEBI:57844"/>
    </ligand>
</feature>
<feature type="binding site" evidence="12">
    <location>
        <position position="677"/>
    </location>
    <ligand>
        <name>Zn(2+)</name>
        <dbReference type="ChEBI" id="CHEBI:29105"/>
        <label>1</label>
        <note>catalytic</note>
    </ligand>
</feature>
<keyword evidence="9 10" id="KW-0486">Methionine biosynthesis</keyword>
<dbReference type="RefSeq" id="WP_155709146.1">
    <property type="nucleotide sequence ID" value="NZ_BMWU01000006.1"/>
</dbReference>
<keyword evidence="5 10" id="KW-0028">Amino-acid biosynthesis</keyword>
<gene>
    <name evidence="10 16" type="primary">metE</name>
    <name evidence="16" type="ORF">GJV26_12835</name>
</gene>
<feature type="binding site" evidence="10 11">
    <location>
        <position position="597"/>
    </location>
    <ligand>
        <name>5-methyltetrahydropteroyltri-L-glutamate</name>
        <dbReference type="ChEBI" id="CHEBI:58207"/>
    </ligand>
</feature>
<evidence type="ECO:0000313" key="16">
    <source>
        <dbReference type="EMBL" id="MUI13340.1"/>
    </source>
</evidence>
<comment type="caution">
    <text evidence="16">The sequence shown here is derived from an EMBL/GenBank/DDBJ whole genome shotgun (WGS) entry which is preliminary data.</text>
</comment>
<proteinExistence type="inferred from homology"/>
<dbReference type="GO" id="GO:0032259">
    <property type="term" value="P:methylation"/>
    <property type="evidence" value="ECO:0007669"/>
    <property type="project" value="UniProtKB-KW"/>
</dbReference>
<dbReference type="Pfam" id="PF08267">
    <property type="entry name" value="Meth_synt_1"/>
    <property type="match status" value="1"/>
</dbReference>
<evidence type="ECO:0000256" key="2">
    <source>
        <dbReference type="ARBA" id="ARBA00004681"/>
    </source>
</evidence>
<name>A0A6I3XFQ6_9BURK</name>
<dbReference type="InterPro" id="IPR038071">
    <property type="entry name" value="UROD/MetE-like_sf"/>
</dbReference>
<dbReference type="NCBIfam" id="NF003556">
    <property type="entry name" value="PRK05222.1"/>
    <property type="match status" value="1"/>
</dbReference>
<evidence type="ECO:0000256" key="4">
    <source>
        <dbReference type="ARBA" id="ARBA00022603"/>
    </source>
</evidence>
<evidence type="ECO:0000256" key="11">
    <source>
        <dbReference type="PIRSR" id="PIRSR000382-1"/>
    </source>
</evidence>
<feature type="binding site" evidence="11">
    <location>
        <position position="150"/>
    </location>
    <ligand>
        <name>5-methyltetrahydropteroyltri-L-glutamate</name>
        <dbReference type="ChEBI" id="CHEBI:58207"/>
    </ligand>
</feature>
<keyword evidence="10" id="KW-0677">Repeat</keyword>
<dbReference type="Pfam" id="PF01717">
    <property type="entry name" value="Meth_synt_2"/>
    <property type="match status" value="1"/>
</dbReference>
<evidence type="ECO:0000256" key="8">
    <source>
        <dbReference type="ARBA" id="ARBA00022833"/>
    </source>
</evidence>
<evidence type="ECO:0000256" key="5">
    <source>
        <dbReference type="ARBA" id="ARBA00022605"/>
    </source>
</evidence>
<comment type="similarity">
    <text evidence="3 10">Belongs to the vitamin-B12 independent methionine synthase family.</text>
</comment>
<dbReference type="EC" id="2.1.1.14" evidence="10"/>
<dbReference type="GO" id="GO:0009086">
    <property type="term" value="P:methionine biosynthetic process"/>
    <property type="evidence" value="ECO:0007669"/>
    <property type="project" value="UniProtKB-UniRule"/>
</dbReference>
<dbReference type="AlphaFoldDB" id="A0A6I3XFQ6"/>
<keyword evidence="8 10" id="KW-0862">Zinc</keyword>
<dbReference type="Gene3D" id="3.20.20.210">
    <property type="match status" value="2"/>
</dbReference>
<organism evidence="16 17">
    <name type="scientific">Pseudoduganella dura</name>
    <dbReference type="NCBI Taxonomy" id="321982"/>
    <lineage>
        <taxon>Bacteria</taxon>
        <taxon>Pseudomonadati</taxon>
        <taxon>Pseudomonadota</taxon>
        <taxon>Betaproteobacteria</taxon>
        <taxon>Burkholderiales</taxon>
        <taxon>Oxalobacteraceae</taxon>
        <taxon>Telluria group</taxon>
        <taxon>Pseudoduganella</taxon>
    </lineage>
</organism>
<feature type="binding site" evidence="10">
    <location>
        <position position="520"/>
    </location>
    <ligand>
        <name>L-homocysteine</name>
        <dbReference type="ChEBI" id="CHEBI:58199"/>
    </ligand>
</feature>
<feature type="binding site" evidence="12">
    <location>
        <position position="701"/>
    </location>
    <ligand>
        <name>Zn(2+)</name>
        <dbReference type="ChEBI" id="CHEBI:29105"/>
        <label>1</label>
        <note>catalytic</note>
    </ligand>
</feature>
<comment type="cofactor">
    <cofactor evidence="12">
        <name>Zn(2+)</name>
        <dbReference type="ChEBI" id="CHEBI:29105"/>
    </cofactor>
    <text evidence="12">Binds 2 Zn(2+) ions per subunit.</text>
</comment>
<evidence type="ECO:0000256" key="13">
    <source>
        <dbReference type="PIRSR" id="PIRSR000382-3"/>
    </source>
</evidence>
<keyword evidence="17" id="KW-1185">Reference proteome</keyword>
<feature type="active site" description="Proton donor" evidence="10 13">
    <location>
        <position position="730"/>
    </location>
</feature>
<dbReference type="InterPro" id="IPR006276">
    <property type="entry name" value="Cobalamin-indep_Met_synthase"/>
</dbReference>
<evidence type="ECO:0000256" key="10">
    <source>
        <dbReference type="HAMAP-Rule" id="MF_00172"/>
    </source>
</evidence>
<dbReference type="PIRSF" id="PIRSF000382">
    <property type="entry name" value="MeTrfase_B12_ind"/>
    <property type="match status" value="1"/>
</dbReference>
<comment type="function">
    <text evidence="1 10">Catalyzes the transfer of a methyl group from 5-methyltetrahydrofolate to homocysteine resulting in methionine formation.</text>
</comment>
<dbReference type="PANTHER" id="PTHR30519">
    <property type="entry name" value="5-METHYLTETRAHYDROPTEROYLTRIGLUTAMATE--HOMOCYSTEINE METHYLTRANSFERASE"/>
    <property type="match status" value="1"/>
</dbReference>
<feature type="domain" description="Cobalamin-independent methionine synthase MetE N-terminal" evidence="15">
    <location>
        <begin position="6"/>
        <end position="345"/>
    </location>
</feature>
<keyword evidence="6 10" id="KW-0808">Transferase</keyword>
<dbReference type="GO" id="GO:0003871">
    <property type="term" value="F:5-methyltetrahydropteroyltriglutamate-homocysteine S-methyltransferase activity"/>
    <property type="evidence" value="ECO:0007669"/>
    <property type="project" value="UniProtKB-UniRule"/>
</dbReference>
<dbReference type="CDD" id="cd03312">
    <property type="entry name" value="CIMS_N_terminal_like"/>
    <property type="match status" value="1"/>
</dbReference>
<evidence type="ECO:0000256" key="12">
    <source>
        <dbReference type="PIRSR" id="PIRSR000382-2"/>
    </source>
</evidence>
<accession>A0A6I3XFQ6</accession>
<feature type="binding site" evidence="10 11">
    <location>
        <begin position="467"/>
        <end position="469"/>
    </location>
    <ligand>
        <name>L-homocysteine</name>
        <dbReference type="ChEBI" id="CHEBI:58199"/>
    </ligand>
</feature>
<dbReference type="UniPathway" id="UPA00051">
    <property type="reaction ID" value="UER00082"/>
</dbReference>
<dbReference type="SUPFAM" id="SSF51726">
    <property type="entry name" value="UROD/MetE-like"/>
    <property type="match status" value="2"/>
</dbReference>
<comment type="catalytic activity">
    <reaction evidence="10">
        <text>5-methyltetrahydropteroyltri-L-glutamate + L-homocysteine = tetrahydropteroyltri-L-glutamate + L-methionine</text>
        <dbReference type="Rhea" id="RHEA:21196"/>
        <dbReference type="ChEBI" id="CHEBI:57844"/>
        <dbReference type="ChEBI" id="CHEBI:58140"/>
        <dbReference type="ChEBI" id="CHEBI:58199"/>
        <dbReference type="ChEBI" id="CHEBI:58207"/>
        <dbReference type="EC" id="2.1.1.14"/>
    </reaction>
</comment>
<dbReference type="CDD" id="cd03311">
    <property type="entry name" value="CIMS_C_terminal_like"/>
    <property type="match status" value="1"/>
</dbReference>
<evidence type="ECO:0000256" key="7">
    <source>
        <dbReference type="ARBA" id="ARBA00022723"/>
    </source>
</evidence>
<feature type="binding site" evidence="10">
    <location>
        <position position="145"/>
    </location>
    <ligand>
        <name>5-methyltetrahydropteroyltri-L-glutamate</name>
        <dbReference type="ChEBI" id="CHEBI:58207"/>
    </ligand>
</feature>
<feature type="binding site" evidence="12">
    <location>
        <position position="762"/>
    </location>
    <ligand>
        <name>Zn(2+)</name>
        <dbReference type="ChEBI" id="CHEBI:29105"/>
        <label>1</label>
        <note>catalytic</note>
    </ligand>
</feature>
<feature type="binding site" evidence="10">
    <location>
        <position position="701"/>
    </location>
    <ligand>
        <name>Zn(2+)</name>
        <dbReference type="ChEBI" id="CHEBI:29105"/>
        <note>catalytic</note>
    </ligand>
</feature>
<feature type="binding site" evidence="12">
    <location>
        <position position="679"/>
    </location>
    <ligand>
        <name>Zn(2+)</name>
        <dbReference type="ChEBI" id="CHEBI:29105"/>
        <label>1</label>
        <note>catalytic</note>
    </ligand>
</feature>
<feature type="binding site" evidence="10">
    <location>
        <position position="677"/>
    </location>
    <ligand>
        <name>Zn(2+)</name>
        <dbReference type="ChEBI" id="CHEBI:29105"/>
        <note>catalytic</note>
    </ligand>
</feature>
<reference evidence="16 17" key="1">
    <citation type="submission" date="2019-11" db="EMBL/GenBank/DDBJ databases">
        <title>Draft Genome Sequences of Six Type Strains of the Genus Massilia.</title>
        <authorList>
            <person name="Miess H."/>
            <person name="Frediansyah A."/>
            <person name="Goeker M."/>
            <person name="Gross H."/>
        </authorList>
    </citation>
    <scope>NUCLEOTIDE SEQUENCE [LARGE SCALE GENOMIC DNA]</scope>
    <source>
        <strain evidence="16 17">DSM 17513</strain>
    </source>
</reference>
<feature type="binding site" evidence="10 11">
    <location>
        <begin position="551"/>
        <end position="552"/>
    </location>
    <ligand>
        <name>5-methyltetrahydropteroyltri-L-glutamate</name>
        <dbReference type="ChEBI" id="CHEBI:58207"/>
    </ligand>
</feature>
<evidence type="ECO:0000259" key="14">
    <source>
        <dbReference type="Pfam" id="PF01717"/>
    </source>
</evidence>
<dbReference type="InterPro" id="IPR013215">
    <property type="entry name" value="Cbl-indep_Met_Synth_N"/>
</dbReference>
<evidence type="ECO:0000256" key="1">
    <source>
        <dbReference type="ARBA" id="ARBA00002777"/>
    </source>
</evidence>
<feature type="binding site" evidence="10">
    <location>
        <position position="762"/>
    </location>
    <ligand>
        <name>Zn(2+)</name>
        <dbReference type="ChEBI" id="CHEBI:29105"/>
        <note>catalytic</note>
    </ligand>
</feature>
<dbReference type="Proteomes" id="UP000431684">
    <property type="component" value="Unassembled WGS sequence"/>
</dbReference>
<evidence type="ECO:0000259" key="15">
    <source>
        <dbReference type="Pfam" id="PF08267"/>
    </source>
</evidence>
<dbReference type="OrthoDB" id="244285at2"/>
<feature type="binding site" evidence="10 11">
    <location>
        <begin position="467"/>
        <end position="469"/>
    </location>
    <ligand>
        <name>L-methionine</name>
        <dbReference type="ChEBI" id="CHEBI:57844"/>
    </ligand>
</feature>
<feature type="binding site" evidence="10">
    <location>
        <position position="679"/>
    </location>
    <ligand>
        <name>Zn(2+)</name>
        <dbReference type="ChEBI" id="CHEBI:29105"/>
        <note>catalytic</note>
    </ligand>
</feature>
<protein>
    <recommendedName>
        <fullName evidence="10">5-methyltetrahydropteroyltriglutamate--homocysteine methyltransferase</fullName>
        <ecNumber evidence="10">2.1.1.14</ecNumber>
    </recommendedName>
    <alternativeName>
        <fullName evidence="10">Cobalamin-independent methionine synthase</fullName>
    </alternativeName>
    <alternativeName>
        <fullName evidence="10">Methionine synthase, vitamin-B12 independent isozyme</fullName>
    </alternativeName>
</protein>
<dbReference type="HAMAP" id="MF_00172">
    <property type="entry name" value="Meth_synth"/>
    <property type="match status" value="1"/>
</dbReference>
<evidence type="ECO:0000256" key="9">
    <source>
        <dbReference type="ARBA" id="ARBA00023167"/>
    </source>
</evidence>
<feature type="binding site" evidence="10">
    <location>
        <begin position="18"/>
        <end position="21"/>
    </location>
    <ligand>
        <name>5-methyltetrahydropteroyltri-L-glutamate</name>
        <dbReference type="ChEBI" id="CHEBI:58207"/>
    </ligand>
</feature>
<evidence type="ECO:0000256" key="6">
    <source>
        <dbReference type="ARBA" id="ARBA00022679"/>
    </source>
</evidence>
<comment type="pathway">
    <text evidence="2 10">Amino-acid biosynthesis; L-methionine biosynthesis via de novo pathway; L-methionine from L-homocysteine (MetE route): step 1/1.</text>
</comment>